<dbReference type="NCBIfam" id="TIGR01493">
    <property type="entry name" value="HAD-SF-IA-v2"/>
    <property type="match status" value="1"/>
</dbReference>
<dbReference type="InterPro" id="IPR036412">
    <property type="entry name" value="HAD-like_sf"/>
</dbReference>
<name>A0A0J1CW48_9BURK</name>
<dbReference type="GO" id="GO:0016787">
    <property type="term" value="F:hydrolase activity"/>
    <property type="evidence" value="ECO:0007669"/>
    <property type="project" value="UniProtKB-KW"/>
</dbReference>
<gene>
    <name evidence="2" type="ORF">EOS_18545</name>
</gene>
<dbReference type="RefSeq" id="WP_047848117.1">
    <property type="nucleotide sequence ID" value="NZ_AEJF01000116.1"/>
</dbReference>
<dbReference type="Gene3D" id="1.10.150.750">
    <property type="match status" value="1"/>
</dbReference>
<evidence type="ECO:0000313" key="3">
    <source>
        <dbReference type="Proteomes" id="UP000035963"/>
    </source>
</evidence>
<dbReference type="Proteomes" id="UP000035963">
    <property type="component" value="Unassembled WGS sequence"/>
</dbReference>
<dbReference type="AlphaFoldDB" id="A0A0J1CW48"/>
<dbReference type="InterPro" id="IPR006439">
    <property type="entry name" value="HAD-SF_hydro_IA"/>
</dbReference>
<reference evidence="2 3" key="1">
    <citation type="journal article" date="2015" name="Genome Announc.">
        <title>Draft Genome Sequence of Burkholderia sp. Strain PML1(12), an Ectomycorrhizosphere-Inhabiting Bacterium with Effective Mineral-Weathering Ability.</title>
        <authorList>
            <person name="Uroz S."/>
            <person name="Oger P."/>
        </authorList>
    </citation>
    <scope>NUCLEOTIDE SEQUENCE [LARGE SCALE GENOMIC DNA]</scope>
    <source>
        <strain evidence="3">PML1(12)</strain>
    </source>
</reference>
<dbReference type="InterPro" id="IPR051540">
    <property type="entry name" value="S-2-haloacid_dehalogenase"/>
</dbReference>
<proteinExistence type="predicted"/>
<evidence type="ECO:0000313" key="2">
    <source>
        <dbReference type="EMBL" id="KLU24809.1"/>
    </source>
</evidence>
<accession>A0A0J1CW48</accession>
<organism evidence="2 3">
    <name type="scientific">Caballeronia mineralivorans PML1(12)</name>
    <dbReference type="NCBI Taxonomy" id="908627"/>
    <lineage>
        <taxon>Bacteria</taxon>
        <taxon>Pseudomonadati</taxon>
        <taxon>Pseudomonadota</taxon>
        <taxon>Betaproteobacteria</taxon>
        <taxon>Burkholderiales</taxon>
        <taxon>Burkholderiaceae</taxon>
        <taxon>Caballeronia</taxon>
    </lineage>
</organism>
<dbReference type="PANTHER" id="PTHR43316:SF3">
    <property type="entry name" value="HALOACID DEHALOGENASE, TYPE II (AFU_ORTHOLOGUE AFUA_2G07750)-RELATED"/>
    <property type="match status" value="1"/>
</dbReference>
<dbReference type="OrthoDB" id="8585081at2"/>
<sequence length="236" mass="25899">MKLKDFKVLTFDVVGTLINFERGVLASVRRLGGAAAKDLTDDQIFEPYMRGRATFPGRSSVEMANVYKSLAAELGLRADDETAAAFQRDVLDWPAFEDSVAALKRLRKHYRLVAMTNADRVALSAYAHTLGDPFDDTVCADETGVAKPDPQFFAYNRGRQAAFGYKFGEILHTAQSQYHDIGVATELGYATCWIERRQGMKGFGATPTPNAVIMPTFNFPTLAALADAVEAEARAT</sequence>
<evidence type="ECO:0000256" key="1">
    <source>
        <dbReference type="ARBA" id="ARBA00022801"/>
    </source>
</evidence>
<dbReference type="PANTHER" id="PTHR43316">
    <property type="entry name" value="HYDROLASE, HALOACID DELAHOGENASE-RELATED"/>
    <property type="match status" value="1"/>
</dbReference>
<dbReference type="Gene3D" id="3.40.50.1000">
    <property type="entry name" value="HAD superfamily/HAD-like"/>
    <property type="match status" value="1"/>
</dbReference>
<dbReference type="InterPro" id="IPR023214">
    <property type="entry name" value="HAD_sf"/>
</dbReference>
<protein>
    <submittedName>
        <fullName evidence="2">2-haloalkanoic acid dehalogenase</fullName>
    </submittedName>
</protein>
<dbReference type="Pfam" id="PF00702">
    <property type="entry name" value="Hydrolase"/>
    <property type="match status" value="1"/>
</dbReference>
<dbReference type="PATRIC" id="fig|908627.4.peg.4149"/>
<keyword evidence="3" id="KW-1185">Reference proteome</keyword>
<comment type="caution">
    <text evidence="2">The sequence shown here is derived from an EMBL/GenBank/DDBJ whole genome shotgun (WGS) entry which is preliminary data.</text>
</comment>
<keyword evidence="1" id="KW-0378">Hydrolase</keyword>
<dbReference type="SUPFAM" id="SSF56784">
    <property type="entry name" value="HAD-like"/>
    <property type="match status" value="1"/>
</dbReference>
<dbReference type="EMBL" id="AEJF01000116">
    <property type="protein sequence ID" value="KLU24809.1"/>
    <property type="molecule type" value="Genomic_DNA"/>
</dbReference>